<evidence type="ECO:0000256" key="3">
    <source>
        <dbReference type="ARBA" id="ARBA00023163"/>
    </source>
</evidence>
<dbReference type="InterPro" id="IPR050109">
    <property type="entry name" value="HTH-type_TetR-like_transc_reg"/>
</dbReference>
<dbReference type="PATRIC" id="fig|37919.13.peg.4587"/>
<feature type="region of interest" description="Disordered" evidence="5">
    <location>
        <begin position="214"/>
        <end position="237"/>
    </location>
</feature>
<feature type="DNA-binding region" description="H-T-H motif" evidence="4">
    <location>
        <begin position="40"/>
        <end position="59"/>
    </location>
</feature>
<proteinExistence type="predicted"/>
<organism evidence="7 8">
    <name type="scientific">Rhodococcus opacus</name>
    <name type="common">Nocardia opaca</name>
    <dbReference type="NCBI Taxonomy" id="37919"/>
    <lineage>
        <taxon>Bacteria</taxon>
        <taxon>Bacillati</taxon>
        <taxon>Actinomycetota</taxon>
        <taxon>Actinomycetes</taxon>
        <taxon>Mycobacteriales</taxon>
        <taxon>Nocardiaceae</taxon>
        <taxon>Rhodococcus</taxon>
    </lineage>
</organism>
<evidence type="ECO:0000313" key="8">
    <source>
        <dbReference type="Proteomes" id="UP000186108"/>
    </source>
</evidence>
<sequence>MKGTGWAKREAYSREDAERRHQLVDAARKVFLRRGYRLTTIADIADKAGVSRATFYVYFASKMDVFVVVAESVRAEFLAAQDISDLDPDDVHLVLTITTERALDAVVRNHTLIALLDHEAISHTDVKRIWGGIREGIIERTARYLADSASRGLVNLQAAPQTIARMGLGSVEAFALPVVDGRLERMRAVEEIVSLYLPLVGLYASRDRLTEEVDAPLNAPARTQPPPRQVQAPRGST</sequence>
<keyword evidence="3" id="KW-0804">Transcription</keyword>
<dbReference type="PANTHER" id="PTHR30055">
    <property type="entry name" value="HTH-TYPE TRANSCRIPTIONAL REGULATOR RUTR"/>
    <property type="match status" value="1"/>
</dbReference>
<feature type="domain" description="HTH tetR-type" evidence="6">
    <location>
        <begin position="17"/>
        <end position="77"/>
    </location>
</feature>
<evidence type="ECO:0000256" key="2">
    <source>
        <dbReference type="ARBA" id="ARBA00023125"/>
    </source>
</evidence>
<reference evidence="7 8" key="1">
    <citation type="submission" date="2014-07" db="EMBL/GenBank/DDBJ databases">
        <authorList>
            <person name="Zhang J.E."/>
            <person name="Yang H."/>
            <person name="Guo J."/>
            <person name="Deng Z."/>
            <person name="Luo H."/>
            <person name="Luo M."/>
            <person name="Zhao B."/>
        </authorList>
    </citation>
    <scope>NUCLEOTIDE SEQUENCE [LARGE SCALE GENOMIC DNA]</scope>
    <source>
        <strain evidence="7 8">1CP</strain>
    </source>
</reference>
<dbReference type="GO" id="GO:0000976">
    <property type="term" value="F:transcription cis-regulatory region binding"/>
    <property type="evidence" value="ECO:0007669"/>
    <property type="project" value="TreeGrafter"/>
</dbReference>
<dbReference type="RefSeq" id="WP_065491551.1">
    <property type="nucleotide sequence ID" value="NZ_CP009111.1"/>
</dbReference>
<dbReference type="PANTHER" id="PTHR30055:SF226">
    <property type="entry name" value="HTH-TYPE TRANSCRIPTIONAL REGULATOR PKSA"/>
    <property type="match status" value="1"/>
</dbReference>
<accession>A0A1B1K8X8</accession>
<keyword evidence="2 4" id="KW-0238">DNA-binding</keyword>
<dbReference type="Gene3D" id="1.10.357.10">
    <property type="entry name" value="Tetracycline Repressor, domain 2"/>
    <property type="match status" value="1"/>
</dbReference>
<evidence type="ECO:0000259" key="6">
    <source>
        <dbReference type="PROSITE" id="PS50977"/>
    </source>
</evidence>
<dbReference type="GO" id="GO:0003700">
    <property type="term" value="F:DNA-binding transcription factor activity"/>
    <property type="evidence" value="ECO:0007669"/>
    <property type="project" value="TreeGrafter"/>
</dbReference>
<dbReference type="InterPro" id="IPR023772">
    <property type="entry name" value="DNA-bd_HTH_TetR-type_CS"/>
</dbReference>
<dbReference type="PROSITE" id="PS50977">
    <property type="entry name" value="HTH_TETR_2"/>
    <property type="match status" value="1"/>
</dbReference>
<dbReference type="PROSITE" id="PS01081">
    <property type="entry name" value="HTH_TETR_1"/>
    <property type="match status" value="1"/>
</dbReference>
<dbReference type="InterPro" id="IPR001647">
    <property type="entry name" value="HTH_TetR"/>
</dbReference>
<gene>
    <name evidence="7" type="ORF">R1CP_21710</name>
</gene>
<evidence type="ECO:0000256" key="4">
    <source>
        <dbReference type="PROSITE-ProRule" id="PRU00335"/>
    </source>
</evidence>
<evidence type="ECO:0000256" key="1">
    <source>
        <dbReference type="ARBA" id="ARBA00023015"/>
    </source>
</evidence>
<dbReference type="SUPFAM" id="SSF46689">
    <property type="entry name" value="Homeodomain-like"/>
    <property type="match status" value="1"/>
</dbReference>
<dbReference type="EMBL" id="CP009111">
    <property type="protein sequence ID" value="ANS29018.1"/>
    <property type="molecule type" value="Genomic_DNA"/>
</dbReference>
<dbReference type="Pfam" id="PF00440">
    <property type="entry name" value="TetR_N"/>
    <property type="match status" value="1"/>
</dbReference>
<name>A0A1B1K8X8_RHOOP</name>
<protein>
    <recommendedName>
        <fullName evidence="6">HTH tetR-type domain-containing protein</fullName>
    </recommendedName>
</protein>
<dbReference type="FunFam" id="1.10.10.60:FF:000141">
    <property type="entry name" value="TetR family transcriptional regulator"/>
    <property type="match status" value="1"/>
</dbReference>
<dbReference type="PRINTS" id="PR00455">
    <property type="entry name" value="HTHTETR"/>
</dbReference>
<dbReference type="GO" id="GO:0045892">
    <property type="term" value="P:negative regulation of DNA-templated transcription"/>
    <property type="evidence" value="ECO:0007669"/>
    <property type="project" value="UniProtKB-ARBA"/>
</dbReference>
<dbReference type="AlphaFoldDB" id="A0A1B1K8X8"/>
<dbReference type="InterPro" id="IPR009057">
    <property type="entry name" value="Homeodomain-like_sf"/>
</dbReference>
<evidence type="ECO:0000313" key="7">
    <source>
        <dbReference type="EMBL" id="ANS29018.1"/>
    </source>
</evidence>
<keyword evidence="1" id="KW-0805">Transcription regulation</keyword>
<evidence type="ECO:0000256" key="5">
    <source>
        <dbReference type="SAM" id="MobiDB-lite"/>
    </source>
</evidence>
<dbReference type="Proteomes" id="UP000186108">
    <property type="component" value="Chromosome"/>
</dbReference>